<keyword evidence="3" id="KW-1185">Reference proteome</keyword>
<dbReference type="EMBL" id="JBJKBG010000001">
    <property type="protein sequence ID" value="KAL3753390.1"/>
    <property type="molecule type" value="Genomic_DNA"/>
</dbReference>
<keyword evidence="1" id="KW-0812">Transmembrane</keyword>
<proteinExistence type="predicted"/>
<organism evidence="2 3">
    <name type="scientific">Eucalyptus globulus</name>
    <name type="common">Tasmanian blue gum</name>
    <dbReference type="NCBI Taxonomy" id="34317"/>
    <lineage>
        <taxon>Eukaryota</taxon>
        <taxon>Viridiplantae</taxon>
        <taxon>Streptophyta</taxon>
        <taxon>Embryophyta</taxon>
        <taxon>Tracheophyta</taxon>
        <taxon>Spermatophyta</taxon>
        <taxon>Magnoliopsida</taxon>
        <taxon>eudicotyledons</taxon>
        <taxon>Gunneridae</taxon>
        <taxon>Pentapetalae</taxon>
        <taxon>rosids</taxon>
        <taxon>malvids</taxon>
        <taxon>Myrtales</taxon>
        <taxon>Myrtaceae</taxon>
        <taxon>Myrtoideae</taxon>
        <taxon>Eucalypteae</taxon>
        <taxon>Eucalyptus</taxon>
    </lineage>
</organism>
<name>A0ABD3LYE6_EUCGL</name>
<evidence type="ECO:0000313" key="3">
    <source>
        <dbReference type="Proteomes" id="UP001634007"/>
    </source>
</evidence>
<accession>A0ABD3LYE6</accession>
<keyword evidence="1" id="KW-0472">Membrane</keyword>
<keyword evidence="1" id="KW-1133">Transmembrane helix</keyword>
<protein>
    <submittedName>
        <fullName evidence="2">Uncharacterized protein</fullName>
    </submittedName>
</protein>
<evidence type="ECO:0000313" key="2">
    <source>
        <dbReference type="EMBL" id="KAL3753390.1"/>
    </source>
</evidence>
<comment type="caution">
    <text evidence="2">The sequence shown here is derived from an EMBL/GenBank/DDBJ whole genome shotgun (WGS) entry which is preliminary data.</text>
</comment>
<feature type="transmembrane region" description="Helical" evidence="1">
    <location>
        <begin position="112"/>
        <end position="132"/>
    </location>
</feature>
<gene>
    <name evidence="2" type="ORF">ACJRO7_000736</name>
</gene>
<feature type="transmembrane region" description="Helical" evidence="1">
    <location>
        <begin position="157"/>
        <end position="182"/>
    </location>
</feature>
<reference evidence="2 3" key="1">
    <citation type="submission" date="2024-11" db="EMBL/GenBank/DDBJ databases">
        <title>Chromosome-level genome assembly of Eucalyptus globulus Labill. provides insights into its genome evolution.</title>
        <authorList>
            <person name="Li X."/>
        </authorList>
    </citation>
    <scope>NUCLEOTIDE SEQUENCE [LARGE SCALE GENOMIC DNA]</scope>
    <source>
        <strain evidence="2">CL2024</strain>
        <tissue evidence="2">Fresh tender leaves</tissue>
    </source>
</reference>
<evidence type="ECO:0000256" key="1">
    <source>
        <dbReference type="SAM" id="Phobius"/>
    </source>
</evidence>
<sequence length="212" mass="23194">MPAELKHPPPPPPPPPQWRVNLRARSRNFSVEVRAATPIPTWRPPGHHRLSVLLRLWSFVLRLQSDCGAGPPRPRRRSLGSRFLGALERVRGFRAKKRAAATREADKAEVGIVRLSLVPVLISAFLLGAVTARRLDKIGAAVAAAAPTILGRWSKEFFAWQGSFAAAAAAALLGLLTVVLSWSRAIDLAKQADFAGDWARGILWKIWRSAAS</sequence>
<dbReference type="Proteomes" id="UP001634007">
    <property type="component" value="Unassembled WGS sequence"/>
</dbReference>
<dbReference type="AlphaFoldDB" id="A0ABD3LYE6"/>